<protein>
    <recommendedName>
        <fullName evidence="2">histidine kinase</fullName>
        <ecNumber evidence="2">2.7.13.3</ecNumber>
    </recommendedName>
</protein>
<name>A0ABX7NEJ3_9BACT</name>
<evidence type="ECO:0000256" key="2">
    <source>
        <dbReference type="ARBA" id="ARBA00012438"/>
    </source>
</evidence>
<dbReference type="Gene3D" id="1.10.287.130">
    <property type="match status" value="1"/>
</dbReference>
<keyword evidence="3" id="KW-0597">Phosphoprotein</keyword>
<dbReference type="SUPFAM" id="SSF55874">
    <property type="entry name" value="ATPase domain of HSP90 chaperone/DNA topoisomerase II/histidine kinase"/>
    <property type="match status" value="1"/>
</dbReference>
<feature type="domain" description="Histidine kinase" evidence="9">
    <location>
        <begin position="177"/>
        <end position="385"/>
    </location>
</feature>
<dbReference type="PROSITE" id="PS50109">
    <property type="entry name" value="HIS_KIN"/>
    <property type="match status" value="1"/>
</dbReference>
<comment type="catalytic activity">
    <reaction evidence="1">
        <text>ATP + protein L-histidine = ADP + protein N-phospho-L-histidine.</text>
        <dbReference type="EC" id="2.7.13.3"/>
    </reaction>
</comment>
<keyword evidence="7" id="KW-0067">ATP-binding</keyword>
<evidence type="ECO:0000256" key="6">
    <source>
        <dbReference type="ARBA" id="ARBA00022777"/>
    </source>
</evidence>
<dbReference type="InterPro" id="IPR009050">
    <property type="entry name" value="Globin-like_sf"/>
</dbReference>
<dbReference type="PANTHER" id="PTHR43065:SF10">
    <property type="entry name" value="PEROXIDE STRESS-ACTIVATED HISTIDINE KINASE MAK3"/>
    <property type="match status" value="1"/>
</dbReference>
<dbReference type="InterPro" id="IPR036097">
    <property type="entry name" value="HisK_dim/P_sf"/>
</dbReference>
<dbReference type="InterPro" id="IPR003661">
    <property type="entry name" value="HisK_dim/P_dom"/>
</dbReference>
<evidence type="ECO:0000256" key="5">
    <source>
        <dbReference type="ARBA" id="ARBA00022741"/>
    </source>
</evidence>
<dbReference type="InterPro" id="IPR004358">
    <property type="entry name" value="Sig_transdc_His_kin-like_C"/>
</dbReference>
<keyword evidence="6 10" id="KW-0418">Kinase</keyword>
<proteinExistence type="predicted"/>
<evidence type="ECO:0000259" key="9">
    <source>
        <dbReference type="PROSITE" id="PS50109"/>
    </source>
</evidence>
<evidence type="ECO:0000256" key="7">
    <source>
        <dbReference type="ARBA" id="ARBA00022840"/>
    </source>
</evidence>
<dbReference type="EMBL" id="CP071091">
    <property type="protein sequence ID" value="QSQ15997.1"/>
    <property type="molecule type" value="Genomic_DNA"/>
</dbReference>
<organism evidence="10 11">
    <name type="scientific">Myxococcus landrumensis</name>
    <dbReference type="NCBI Taxonomy" id="2813577"/>
    <lineage>
        <taxon>Bacteria</taxon>
        <taxon>Pseudomonadati</taxon>
        <taxon>Myxococcota</taxon>
        <taxon>Myxococcia</taxon>
        <taxon>Myxococcales</taxon>
        <taxon>Cystobacterineae</taxon>
        <taxon>Myxococcaceae</taxon>
        <taxon>Myxococcus</taxon>
    </lineage>
</organism>
<reference evidence="10 11" key="1">
    <citation type="submission" date="2021-02" db="EMBL/GenBank/DDBJ databases">
        <title>De Novo genome assembly of isolated myxobacteria.</title>
        <authorList>
            <person name="Stevens D.C."/>
        </authorList>
    </citation>
    <scope>NUCLEOTIDE SEQUENCE [LARGE SCALE GENOMIC DNA]</scope>
    <source>
        <strain evidence="10 11">SCHIC003</strain>
    </source>
</reference>
<dbReference type="Pfam" id="PF11563">
    <property type="entry name" value="Protoglobin"/>
    <property type="match status" value="1"/>
</dbReference>
<dbReference type="RefSeq" id="WP_206717680.1">
    <property type="nucleotide sequence ID" value="NZ_CP071091.1"/>
</dbReference>
<keyword evidence="11" id="KW-1185">Reference proteome</keyword>
<dbReference type="GO" id="GO:0016301">
    <property type="term" value="F:kinase activity"/>
    <property type="evidence" value="ECO:0007669"/>
    <property type="project" value="UniProtKB-KW"/>
</dbReference>
<dbReference type="InterPro" id="IPR012292">
    <property type="entry name" value="Globin/Proto"/>
</dbReference>
<dbReference type="InterPro" id="IPR044398">
    <property type="entry name" value="Globin-sensor_dom"/>
</dbReference>
<dbReference type="SUPFAM" id="SSF47384">
    <property type="entry name" value="Homodimeric domain of signal transducing histidine kinase"/>
    <property type="match status" value="1"/>
</dbReference>
<sequence length="397" mass="43813">MAETLFEELKRYVAFGALDEQSLVGLHAVAKPHFPHIARVFYDRILEHDGARQALEGGESKVGHLKGTLQVWMDQLLRGPWDEAYFALRCRIGRMHVRISLPQHYMFGAMNVLRQELNAVIDTELPGDAETRHRTRTALGRILDLELAIMLHTYREDLLAQQARTERLATFGQLVGSIGHELRNPLGVIETSLYILRSRAGATVDERTHKHLDRIGEQVGIANHIVSDLLDMIRDRPLQRQEVWLDEVWQEALKAVPRPEGVSIRTEGLVSLAPVQGDAGQLRQVFVNLVQNAVQALEETGGEVSLVGAPREPGTVELVLEDTGPGVSESVRGRLFEPLITTKARGIGLGLALVRRILERHGGSITYAPRAGAGARFVIQLPTSAQEGPDATLPSAG</sequence>
<dbReference type="CDD" id="cd01068">
    <property type="entry name" value="globin_sensor"/>
    <property type="match status" value="1"/>
</dbReference>
<dbReference type="Gene3D" id="1.10.490.10">
    <property type="entry name" value="Globins"/>
    <property type="match status" value="1"/>
</dbReference>
<dbReference type="PANTHER" id="PTHR43065">
    <property type="entry name" value="SENSOR HISTIDINE KINASE"/>
    <property type="match status" value="1"/>
</dbReference>
<evidence type="ECO:0000313" key="10">
    <source>
        <dbReference type="EMBL" id="QSQ15997.1"/>
    </source>
</evidence>
<keyword evidence="5" id="KW-0547">Nucleotide-binding</keyword>
<evidence type="ECO:0000313" key="11">
    <source>
        <dbReference type="Proteomes" id="UP000663090"/>
    </source>
</evidence>
<keyword evidence="4" id="KW-0808">Transferase</keyword>
<evidence type="ECO:0000256" key="3">
    <source>
        <dbReference type="ARBA" id="ARBA00022553"/>
    </source>
</evidence>
<keyword evidence="8" id="KW-0902">Two-component regulatory system</keyword>
<evidence type="ECO:0000256" key="4">
    <source>
        <dbReference type="ARBA" id="ARBA00022679"/>
    </source>
</evidence>
<dbReference type="SUPFAM" id="SSF46458">
    <property type="entry name" value="Globin-like"/>
    <property type="match status" value="1"/>
</dbReference>
<dbReference type="EC" id="2.7.13.3" evidence="2"/>
<dbReference type="PRINTS" id="PR00344">
    <property type="entry name" value="BCTRLSENSOR"/>
</dbReference>
<dbReference type="Pfam" id="PF00512">
    <property type="entry name" value="HisKA"/>
    <property type="match status" value="1"/>
</dbReference>
<dbReference type="SMART" id="SM00387">
    <property type="entry name" value="HATPase_c"/>
    <property type="match status" value="1"/>
</dbReference>
<accession>A0ABX7NEJ3</accession>
<dbReference type="CDD" id="cd00082">
    <property type="entry name" value="HisKA"/>
    <property type="match status" value="1"/>
</dbReference>
<dbReference type="Proteomes" id="UP000663090">
    <property type="component" value="Chromosome"/>
</dbReference>
<dbReference type="SMART" id="SM00388">
    <property type="entry name" value="HisKA"/>
    <property type="match status" value="1"/>
</dbReference>
<dbReference type="Pfam" id="PF02518">
    <property type="entry name" value="HATPase_c"/>
    <property type="match status" value="1"/>
</dbReference>
<gene>
    <name evidence="10" type="ORF">JY572_08095</name>
</gene>
<dbReference type="InterPro" id="IPR005467">
    <property type="entry name" value="His_kinase_dom"/>
</dbReference>
<dbReference type="InterPro" id="IPR003594">
    <property type="entry name" value="HATPase_dom"/>
</dbReference>
<evidence type="ECO:0000256" key="1">
    <source>
        <dbReference type="ARBA" id="ARBA00000085"/>
    </source>
</evidence>
<evidence type="ECO:0000256" key="8">
    <source>
        <dbReference type="ARBA" id="ARBA00023012"/>
    </source>
</evidence>
<dbReference type="InterPro" id="IPR036890">
    <property type="entry name" value="HATPase_C_sf"/>
</dbReference>
<dbReference type="Gene3D" id="3.30.565.10">
    <property type="entry name" value="Histidine kinase-like ATPase, C-terminal domain"/>
    <property type="match status" value="1"/>
</dbReference>
<dbReference type="InterPro" id="IPR039379">
    <property type="entry name" value="Protoglobin_sensor_dom"/>
</dbReference>